<name>A0A0J8GBB4_9LIST</name>
<evidence type="ECO:0000256" key="2">
    <source>
        <dbReference type="ARBA" id="ARBA00022448"/>
    </source>
</evidence>
<dbReference type="OrthoDB" id="9808332at2"/>
<keyword evidence="6" id="KW-1185">Reference proteome</keyword>
<dbReference type="GO" id="GO:0055052">
    <property type="term" value="C:ATP-binding cassette (ABC) transporter complex, substrate-binding subunit-containing"/>
    <property type="evidence" value="ECO:0007669"/>
    <property type="project" value="TreeGrafter"/>
</dbReference>
<gene>
    <name evidence="5" type="ORF">X560_2441</name>
</gene>
<organism evidence="5 6">
    <name type="scientific">Listeria fleischmannii 1991</name>
    <dbReference type="NCBI Taxonomy" id="1430899"/>
    <lineage>
        <taxon>Bacteria</taxon>
        <taxon>Bacillati</taxon>
        <taxon>Bacillota</taxon>
        <taxon>Bacilli</taxon>
        <taxon>Bacillales</taxon>
        <taxon>Listeriaceae</taxon>
        <taxon>Listeria</taxon>
    </lineage>
</organism>
<evidence type="ECO:0000256" key="1">
    <source>
        <dbReference type="ARBA" id="ARBA00008520"/>
    </source>
</evidence>
<evidence type="ECO:0000313" key="6">
    <source>
        <dbReference type="Proteomes" id="UP000052258"/>
    </source>
</evidence>
<feature type="chain" id="PRO_5005298290" evidence="4">
    <location>
        <begin position="22"/>
        <end position="415"/>
    </location>
</feature>
<dbReference type="Proteomes" id="UP000052258">
    <property type="component" value="Unassembled WGS sequence"/>
</dbReference>
<dbReference type="EMBL" id="AZHO01000034">
    <property type="protein sequence ID" value="KMT58108.1"/>
    <property type="molecule type" value="Genomic_DNA"/>
</dbReference>
<sequence length="415" mass="46253">MKKKMSIVLSVLVLSLSLVLAACGSGSGSDSSDKDTLTVWAMGDEAKSLKDLAKDFTKESGIDVKVQVIPWANAHDKLLTAVASKSGPDVLQMGTTWMPEFVEAGAIQDISKEVKASDNMNPDKFFPGSVKTTEFDGKYYGVPWYAETRVLFYRTDLLKQVGYNEPPKTWDELSDAALKLSKRGKDMYGLNVDANEQTLGFMFGRQNGSELIADDNTKPVFNQKEFVDTVKYLDSFIENGSAPKTDLGMDAAQTFGGDGIVPMFISGPWMVNTVKTTIPDIEGKWATAVLPKKENNISSLGGANLTVFKYSKKQKQAIQFMEFMSKPEVQLKWLKDTNSMPASKAAWEDKTLKEDQFYQVFGEQMKDAEPMPLIPQFEEIAQTYLKSWEQIYRGGADPQKQMDTFNQQVVDLLKK</sequence>
<evidence type="ECO:0000256" key="4">
    <source>
        <dbReference type="SAM" id="SignalP"/>
    </source>
</evidence>
<dbReference type="RefSeq" id="WP_007473615.1">
    <property type="nucleotide sequence ID" value="NZ_KQ130621.1"/>
</dbReference>
<proteinExistence type="inferred from homology"/>
<accession>A0A0J8GBB4</accession>
<dbReference type="AlphaFoldDB" id="A0A0J8GBB4"/>
<comment type="similarity">
    <text evidence="1">Belongs to the bacterial solute-binding protein 1 family.</text>
</comment>
<dbReference type="GO" id="GO:0042956">
    <property type="term" value="P:maltodextrin transmembrane transport"/>
    <property type="evidence" value="ECO:0007669"/>
    <property type="project" value="TreeGrafter"/>
</dbReference>
<comment type="caution">
    <text evidence="5">The sequence shown here is derived from an EMBL/GenBank/DDBJ whole genome shotgun (WGS) entry which is preliminary data.</text>
</comment>
<dbReference type="Pfam" id="PF01547">
    <property type="entry name" value="SBP_bac_1"/>
    <property type="match status" value="1"/>
</dbReference>
<dbReference type="GO" id="GO:1901982">
    <property type="term" value="F:maltose binding"/>
    <property type="evidence" value="ECO:0007669"/>
    <property type="project" value="TreeGrafter"/>
</dbReference>
<protein>
    <submittedName>
        <fullName evidence="5">ABC transporter substrate-binding protein</fullName>
    </submittedName>
</protein>
<feature type="signal peptide" evidence="4">
    <location>
        <begin position="1"/>
        <end position="21"/>
    </location>
</feature>
<keyword evidence="2" id="KW-0813">Transport</keyword>
<evidence type="ECO:0000313" key="5">
    <source>
        <dbReference type="EMBL" id="KMT58108.1"/>
    </source>
</evidence>
<dbReference type="GO" id="GO:0015768">
    <property type="term" value="P:maltose transport"/>
    <property type="evidence" value="ECO:0007669"/>
    <property type="project" value="TreeGrafter"/>
</dbReference>
<dbReference type="SUPFAM" id="SSF53850">
    <property type="entry name" value="Periplasmic binding protein-like II"/>
    <property type="match status" value="1"/>
</dbReference>
<dbReference type="Gene3D" id="3.40.190.10">
    <property type="entry name" value="Periplasmic binding protein-like II"/>
    <property type="match status" value="2"/>
</dbReference>
<evidence type="ECO:0000256" key="3">
    <source>
        <dbReference type="ARBA" id="ARBA00022729"/>
    </source>
</evidence>
<dbReference type="PATRIC" id="fig|1430899.3.peg.2493"/>
<dbReference type="PANTHER" id="PTHR30061:SF50">
    <property type="entry name" value="MALTOSE_MALTODEXTRIN-BINDING PERIPLASMIC PROTEIN"/>
    <property type="match status" value="1"/>
</dbReference>
<dbReference type="PANTHER" id="PTHR30061">
    <property type="entry name" value="MALTOSE-BINDING PERIPLASMIC PROTEIN"/>
    <property type="match status" value="1"/>
</dbReference>
<dbReference type="InterPro" id="IPR006059">
    <property type="entry name" value="SBP"/>
</dbReference>
<dbReference type="CDD" id="cd14747">
    <property type="entry name" value="PBP2_MalE"/>
    <property type="match status" value="1"/>
</dbReference>
<keyword evidence="3 4" id="KW-0732">Signal</keyword>
<dbReference type="PROSITE" id="PS51257">
    <property type="entry name" value="PROKAR_LIPOPROTEIN"/>
    <property type="match status" value="1"/>
</dbReference>
<reference evidence="5 6" key="1">
    <citation type="journal article" date="2015" name="Genome Biol. Evol.">
        <title>Comparative Genomics of Listeria Sensu Lato: Genus-Wide Differences in Evolutionary Dynamics and the Progressive Gain of Complex, Potentially Pathogenicity-Related Traits through Lateral Gene Transfer.</title>
        <authorList>
            <person name="Chiara M."/>
            <person name="Caruso M."/>
            <person name="D'Erchia A.M."/>
            <person name="Manzari C."/>
            <person name="Fraccalvieri R."/>
            <person name="Goffredo E."/>
            <person name="Latorre L."/>
            <person name="Miccolupo A."/>
            <person name="Padalino I."/>
            <person name="Santagada G."/>
            <person name="Chiocco D."/>
            <person name="Pesole G."/>
            <person name="Horner D.S."/>
            <person name="Parisi A."/>
        </authorList>
    </citation>
    <scope>NUCLEOTIDE SEQUENCE [LARGE SCALE GENOMIC DNA]</scope>
    <source>
        <strain evidence="5 6">1991</strain>
    </source>
</reference>